<evidence type="ECO:0000313" key="3">
    <source>
        <dbReference type="Proteomes" id="UP000014074"/>
    </source>
</evidence>
<feature type="region of interest" description="Disordered" evidence="1">
    <location>
        <begin position="253"/>
        <end position="282"/>
    </location>
</feature>
<name>R8BDD1_PHAM7</name>
<accession>R8BDD1</accession>
<proteinExistence type="predicted"/>
<feature type="region of interest" description="Disordered" evidence="1">
    <location>
        <begin position="89"/>
        <end position="123"/>
    </location>
</feature>
<dbReference type="KEGG" id="tmn:UCRPA7_7220"/>
<keyword evidence="3" id="KW-1185">Reference proteome</keyword>
<feature type="compositionally biased region" description="Low complexity" evidence="1">
    <location>
        <begin position="103"/>
        <end position="115"/>
    </location>
</feature>
<dbReference type="EMBL" id="KB933272">
    <property type="protein sequence ID" value="EON97305.1"/>
    <property type="molecule type" value="Genomic_DNA"/>
</dbReference>
<evidence type="ECO:0000313" key="2">
    <source>
        <dbReference type="EMBL" id="EON97305.1"/>
    </source>
</evidence>
<reference evidence="3" key="1">
    <citation type="journal article" date="2013" name="Genome Announc.">
        <title>Draft genome sequence of the ascomycete Phaeoacremonium aleophilum strain UCR-PA7, a causal agent of the esca disease complex in grapevines.</title>
        <authorList>
            <person name="Blanco-Ulate B."/>
            <person name="Rolshausen P."/>
            <person name="Cantu D."/>
        </authorList>
    </citation>
    <scope>NUCLEOTIDE SEQUENCE [LARGE SCALE GENOMIC DNA]</scope>
    <source>
        <strain evidence="3">UCR-PA7</strain>
    </source>
</reference>
<feature type="compositionally biased region" description="Acidic residues" evidence="1">
    <location>
        <begin position="206"/>
        <end position="223"/>
    </location>
</feature>
<sequence>MEFYRLGPDALSTFFRPKTRGQRAVLRYIRGEVEALREILQERDRAARLAISAPQVTGTSATHRWLRDPGPQSVAELLAERDAAASNLREDTRNFSWPWRKQASASGSGPAPGSPRTSGETQAKSDIKLGKCQGHMSTCGMSEGCNIGRPPPPTTQNLRARILQVAREREDERNQTSTSRWPSWRAGNGESSTSVEPRWPFSSSLTDDESDDEDDSSIDSDDGQEFMDRVYDLQQKSACFVAEKVSFQKARMVDTDDQETASINSSEKSNYDNEQQDDYSDDDYVPLCRYPSRGQNSAAYKPWSSLYVPPGSPPLDSPPGGPMPGTASHRLSRDIYFDEPDSGRRLVPRLYCLAAFYPFYSADGMARVRELYALCGCPPHYKPVDVILALLRCKPETRAFMARKVPGVARRANQINWMNADYEISNDEDSRLFWEWEQSGEPLFKMEDEERRQLGEAPDSDEVVRPREVASRVPRHLAWKPVKSKLSEEASV</sequence>
<dbReference type="AlphaFoldDB" id="R8BDD1"/>
<dbReference type="GeneID" id="19327960"/>
<evidence type="ECO:0000256" key="1">
    <source>
        <dbReference type="SAM" id="MobiDB-lite"/>
    </source>
</evidence>
<protein>
    <submittedName>
        <fullName evidence="2">Uncharacterized protein</fullName>
    </submittedName>
</protein>
<dbReference type="RefSeq" id="XP_007917945.1">
    <property type="nucleotide sequence ID" value="XM_007919754.1"/>
</dbReference>
<gene>
    <name evidence="2" type="ORF">UCRPA7_7220</name>
</gene>
<dbReference type="Proteomes" id="UP000014074">
    <property type="component" value="Unassembled WGS sequence"/>
</dbReference>
<feature type="region of interest" description="Disordered" evidence="1">
    <location>
        <begin position="450"/>
        <end position="471"/>
    </location>
</feature>
<organism evidence="2 3">
    <name type="scientific">Phaeoacremonium minimum (strain UCR-PA7)</name>
    <name type="common">Esca disease fungus</name>
    <name type="synonym">Togninia minima</name>
    <dbReference type="NCBI Taxonomy" id="1286976"/>
    <lineage>
        <taxon>Eukaryota</taxon>
        <taxon>Fungi</taxon>
        <taxon>Dikarya</taxon>
        <taxon>Ascomycota</taxon>
        <taxon>Pezizomycotina</taxon>
        <taxon>Sordariomycetes</taxon>
        <taxon>Sordariomycetidae</taxon>
        <taxon>Togniniales</taxon>
        <taxon>Togniniaceae</taxon>
        <taxon>Phaeoacremonium</taxon>
    </lineage>
</organism>
<dbReference type="HOGENOM" id="CLU_554534_0_0_1"/>
<feature type="region of interest" description="Disordered" evidence="1">
    <location>
        <begin position="166"/>
        <end position="223"/>
    </location>
</feature>